<keyword evidence="4" id="KW-0704">Schiff base</keyword>
<dbReference type="InterPro" id="IPR001381">
    <property type="entry name" value="DHquinase_I"/>
</dbReference>
<name>A0ABU2GAV6_9EURY</name>
<organism evidence="5 6">
    <name type="scientific">Halogeometricum salsisoli</name>
    <dbReference type="NCBI Taxonomy" id="2950536"/>
    <lineage>
        <taxon>Archaea</taxon>
        <taxon>Methanobacteriati</taxon>
        <taxon>Methanobacteriota</taxon>
        <taxon>Stenosarchaea group</taxon>
        <taxon>Halobacteria</taxon>
        <taxon>Halobacteriales</taxon>
        <taxon>Haloferacaceae</taxon>
        <taxon>Halogeometricum</taxon>
    </lineage>
</organism>
<dbReference type="SUPFAM" id="SSF51569">
    <property type="entry name" value="Aldolase"/>
    <property type="match status" value="1"/>
</dbReference>
<dbReference type="Pfam" id="PF01487">
    <property type="entry name" value="DHquinase_I"/>
    <property type="match status" value="1"/>
</dbReference>
<evidence type="ECO:0000256" key="1">
    <source>
        <dbReference type="ARBA" id="ARBA00001864"/>
    </source>
</evidence>
<dbReference type="RefSeq" id="WP_310922747.1">
    <property type="nucleotide sequence ID" value="NZ_JAMQOP010000001.1"/>
</dbReference>
<keyword evidence="6" id="KW-1185">Reference proteome</keyword>
<evidence type="ECO:0000256" key="2">
    <source>
        <dbReference type="ARBA" id="ARBA00012060"/>
    </source>
</evidence>
<evidence type="ECO:0000256" key="4">
    <source>
        <dbReference type="ARBA" id="ARBA00023270"/>
    </source>
</evidence>
<dbReference type="PANTHER" id="PTHR43699">
    <property type="entry name" value="3-DEHYDROQUINATE DEHYDRATASE"/>
    <property type="match status" value="1"/>
</dbReference>
<accession>A0ABU2GAV6</accession>
<protein>
    <recommendedName>
        <fullName evidence="2">3-dehydroquinate dehydratase</fullName>
        <ecNumber evidence="2">4.2.1.10</ecNumber>
    </recommendedName>
</protein>
<dbReference type="Proteomes" id="UP001257060">
    <property type="component" value="Unassembled WGS sequence"/>
</dbReference>
<dbReference type="InterPro" id="IPR050146">
    <property type="entry name" value="Type-I_3-dehydroquinase"/>
</dbReference>
<evidence type="ECO:0000313" key="6">
    <source>
        <dbReference type="Proteomes" id="UP001257060"/>
    </source>
</evidence>
<sequence length="233" mass="25034">MDVDECRLVGVTDDLATVGEVRTLADYVEFRLGSAANPRAQLSSYADDIPLVLSPRAATEGGETLAFDEVASMVSVAPPDIVAMVEVPLEDADDEGEVLPGIRERGVQVLISSYTNEKTPSKRDLREIISRCRERGDLVKIVVSVKDEGDALVLLECLNDASREGTKIAGYGTGAAGKHTRVISAFYGSTLAYAPIRPDDRSDDIGLKQLADVLETITNTEGIEHRDGLSGNR</sequence>
<dbReference type="PANTHER" id="PTHR43699:SF1">
    <property type="entry name" value="3-DEHYDROQUINATE DEHYDRATASE"/>
    <property type="match status" value="1"/>
</dbReference>
<dbReference type="EC" id="4.2.1.10" evidence="2"/>
<keyword evidence="3" id="KW-0456">Lyase</keyword>
<dbReference type="EMBL" id="JAMQOP010000001">
    <property type="protein sequence ID" value="MDS0297920.1"/>
    <property type="molecule type" value="Genomic_DNA"/>
</dbReference>
<dbReference type="InterPro" id="IPR013785">
    <property type="entry name" value="Aldolase_TIM"/>
</dbReference>
<comment type="catalytic activity">
    <reaction evidence="1">
        <text>3-dehydroquinate = 3-dehydroshikimate + H2O</text>
        <dbReference type="Rhea" id="RHEA:21096"/>
        <dbReference type="ChEBI" id="CHEBI:15377"/>
        <dbReference type="ChEBI" id="CHEBI:16630"/>
        <dbReference type="ChEBI" id="CHEBI:32364"/>
        <dbReference type="EC" id="4.2.1.10"/>
    </reaction>
</comment>
<reference evidence="5 6" key="1">
    <citation type="submission" date="2022-06" db="EMBL/GenBank/DDBJ databases">
        <title>Halogeometricum sp. a new haloarchaeum isolate from saline soil.</title>
        <authorList>
            <person name="Strakova D."/>
            <person name="Galisteo C."/>
            <person name="Sanchez-Porro C."/>
            <person name="Ventosa A."/>
        </authorList>
    </citation>
    <scope>NUCLEOTIDE SEQUENCE [LARGE SCALE GENOMIC DNA]</scope>
    <source>
        <strain evidence="5 6">S1BR25-6</strain>
    </source>
</reference>
<gene>
    <name evidence="5" type="ORF">NDI76_04125</name>
</gene>
<dbReference type="Gene3D" id="3.20.20.70">
    <property type="entry name" value="Aldolase class I"/>
    <property type="match status" value="1"/>
</dbReference>
<evidence type="ECO:0000256" key="3">
    <source>
        <dbReference type="ARBA" id="ARBA00023239"/>
    </source>
</evidence>
<comment type="caution">
    <text evidence="5">The sequence shown here is derived from an EMBL/GenBank/DDBJ whole genome shotgun (WGS) entry which is preliminary data.</text>
</comment>
<proteinExistence type="predicted"/>
<evidence type="ECO:0000313" key="5">
    <source>
        <dbReference type="EMBL" id="MDS0297920.1"/>
    </source>
</evidence>